<keyword evidence="2" id="KW-0812">Transmembrane</keyword>
<keyword evidence="2" id="KW-0472">Membrane</keyword>
<evidence type="ECO:0000256" key="1">
    <source>
        <dbReference type="SAM" id="MobiDB-lite"/>
    </source>
</evidence>
<proteinExistence type="predicted"/>
<accession>A0A6J4KIM5</accession>
<name>A0A6J4KIM5_9BACT</name>
<protein>
    <submittedName>
        <fullName evidence="3">Uncharacterized protein</fullName>
    </submittedName>
</protein>
<evidence type="ECO:0000313" key="3">
    <source>
        <dbReference type="EMBL" id="CAA9306228.1"/>
    </source>
</evidence>
<feature type="transmembrane region" description="Helical" evidence="2">
    <location>
        <begin position="77"/>
        <end position="97"/>
    </location>
</feature>
<feature type="transmembrane region" description="Helical" evidence="2">
    <location>
        <begin position="109"/>
        <end position="127"/>
    </location>
</feature>
<dbReference type="EMBL" id="CADCTV010000178">
    <property type="protein sequence ID" value="CAA9306228.1"/>
    <property type="molecule type" value="Genomic_DNA"/>
</dbReference>
<sequence length="175" mass="19374">MAPTHDRPPAPPIPAAVDDPVRAPDADGRAYREGVYHPLVEAELPTAPEDPRFPRRGHGPAYRIYGEVPRVPRLRHLVGPSVIAVGMGLGAGEFLLWPNLIAVNGYGVLWLFWVGVLTQFVVIGEIERWTIATGESVFGGMARLDRRAFWPWFFLVATLAGFFWPGWASQSAEFT</sequence>
<feature type="non-terminal residue" evidence="3">
    <location>
        <position position="175"/>
    </location>
</feature>
<organism evidence="3">
    <name type="scientific">uncultured Gemmatimonadota bacterium</name>
    <dbReference type="NCBI Taxonomy" id="203437"/>
    <lineage>
        <taxon>Bacteria</taxon>
        <taxon>Pseudomonadati</taxon>
        <taxon>Gemmatimonadota</taxon>
        <taxon>environmental samples</taxon>
    </lineage>
</organism>
<dbReference type="AlphaFoldDB" id="A0A6J4KIM5"/>
<feature type="transmembrane region" description="Helical" evidence="2">
    <location>
        <begin position="148"/>
        <end position="167"/>
    </location>
</feature>
<keyword evidence="2" id="KW-1133">Transmembrane helix</keyword>
<dbReference type="NCBIfam" id="NF037982">
    <property type="entry name" value="Nramp_1"/>
    <property type="match status" value="1"/>
</dbReference>
<reference evidence="3" key="1">
    <citation type="submission" date="2020-02" db="EMBL/GenBank/DDBJ databases">
        <authorList>
            <person name="Meier V. D."/>
        </authorList>
    </citation>
    <scope>NUCLEOTIDE SEQUENCE</scope>
    <source>
        <strain evidence="3">AVDCRST_MAG89</strain>
    </source>
</reference>
<feature type="region of interest" description="Disordered" evidence="1">
    <location>
        <begin position="1"/>
        <end position="25"/>
    </location>
</feature>
<gene>
    <name evidence="3" type="ORF">AVDCRST_MAG89-814</name>
</gene>
<evidence type="ECO:0000256" key="2">
    <source>
        <dbReference type="SAM" id="Phobius"/>
    </source>
</evidence>